<organism evidence="1 2">
    <name type="scientific">Sesamum alatum</name>
    <dbReference type="NCBI Taxonomy" id="300844"/>
    <lineage>
        <taxon>Eukaryota</taxon>
        <taxon>Viridiplantae</taxon>
        <taxon>Streptophyta</taxon>
        <taxon>Embryophyta</taxon>
        <taxon>Tracheophyta</taxon>
        <taxon>Spermatophyta</taxon>
        <taxon>Magnoliopsida</taxon>
        <taxon>eudicotyledons</taxon>
        <taxon>Gunneridae</taxon>
        <taxon>Pentapetalae</taxon>
        <taxon>asterids</taxon>
        <taxon>lamiids</taxon>
        <taxon>Lamiales</taxon>
        <taxon>Pedaliaceae</taxon>
        <taxon>Sesamum</taxon>
    </lineage>
</organism>
<evidence type="ECO:0000313" key="1">
    <source>
        <dbReference type="EMBL" id="KAK4416828.1"/>
    </source>
</evidence>
<sequence length="120" mass="13841">MPISTADEDTRIWHDHKSGSTRLEVAIILQSPWWIGLVGTLVGFKKMHGILYGTQHFRQRFVMFGWRACKDILPTSANVLKRCGQGVHQRRKQCWMCFEIASSPNKQYKMVCVVGGYPWT</sequence>
<dbReference type="EMBL" id="JACGWO010000010">
    <property type="protein sequence ID" value="KAK4416828.1"/>
    <property type="molecule type" value="Genomic_DNA"/>
</dbReference>
<evidence type="ECO:0000313" key="2">
    <source>
        <dbReference type="Proteomes" id="UP001293254"/>
    </source>
</evidence>
<dbReference type="Proteomes" id="UP001293254">
    <property type="component" value="Unassembled WGS sequence"/>
</dbReference>
<dbReference type="AlphaFoldDB" id="A0AAE1XRQ3"/>
<accession>A0AAE1XRQ3</accession>
<reference evidence="1" key="2">
    <citation type="journal article" date="2024" name="Plant">
        <title>Genomic evolution and insights into agronomic trait innovations of Sesamum species.</title>
        <authorList>
            <person name="Miao H."/>
            <person name="Wang L."/>
            <person name="Qu L."/>
            <person name="Liu H."/>
            <person name="Sun Y."/>
            <person name="Le M."/>
            <person name="Wang Q."/>
            <person name="Wei S."/>
            <person name="Zheng Y."/>
            <person name="Lin W."/>
            <person name="Duan Y."/>
            <person name="Cao H."/>
            <person name="Xiong S."/>
            <person name="Wang X."/>
            <person name="Wei L."/>
            <person name="Li C."/>
            <person name="Ma Q."/>
            <person name="Ju M."/>
            <person name="Zhao R."/>
            <person name="Li G."/>
            <person name="Mu C."/>
            <person name="Tian Q."/>
            <person name="Mei H."/>
            <person name="Zhang T."/>
            <person name="Gao T."/>
            <person name="Zhang H."/>
        </authorList>
    </citation>
    <scope>NUCLEOTIDE SEQUENCE</scope>
    <source>
        <strain evidence="1">3651</strain>
    </source>
</reference>
<reference evidence="1" key="1">
    <citation type="submission" date="2020-06" db="EMBL/GenBank/DDBJ databases">
        <authorList>
            <person name="Li T."/>
            <person name="Hu X."/>
            <person name="Zhang T."/>
            <person name="Song X."/>
            <person name="Zhang H."/>
            <person name="Dai N."/>
            <person name="Sheng W."/>
            <person name="Hou X."/>
            <person name="Wei L."/>
        </authorList>
    </citation>
    <scope>NUCLEOTIDE SEQUENCE</scope>
    <source>
        <strain evidence="1">3651</strain>
        <tissue evidence="1">Leaf</tissue>
    </source>
</reference>
<keyword evidence="2" id="KW-1185">Reference proteome</keyword>
<proteinExistence type="predicted"/>
<gene>
    <name evidence="1" type="ORF">Salat_2508300</name>
</gene>
<protein>
    <submittedName>
        <fullName evidence="1">Uncharacterized protein</fullName>
    </submittedName>
</protein>
<name>A0AAE1XRQ3_9LAMI</name>
<comment type="caution">
    <text evidence="1">The sequence shown here is derived from an EMBL/GenBank/DDBJ whole genome shotgun (WGS) entry which is preliminary data.</text>
</comment>